<feature type="domain" description="4'-phosphopantetheinyl transferase" evidence="9">
    <location>
        <begin position="4"/>
        <end position="118"/>
    </location>
</feature>
<keyword evidence="1 8" id="KW-0444">Lipid biosynthesis</keyword>
<evidence type="ECO:0000256" key="3">
    <source>
        <dbReference type="ARBA" id="ARBA00022723"/>
    </source>
</evidence>
<keyword evidence="2 8" id="KW-0808">Transferase</keyword>
<dbReference type="Gene3D" id="3.90.470.20">
    <property type="entry name" value="4'-phosphopantetheinyl transferase domain"/>
    <property type="match status" value="1"/>
</dbReference>
<comment type="caution">
    <text evidence="10">The sequence shown here is derived from an EMBL/GenBank/DDBJ whole genome shotgun (WGS) entry which is preliminary data.</text>
</comment>
<keyword evidence="8" id="KW-0963">Cytoplasm</keyword>
<dbReference type="GO" id="GO:0000287">
    <property type="term" value="F:magnesium ion binding"/>
    <property type="evidence" value="ECO:0007669"/>
    <property type="project" value="UniProtKB-UniRule"/>
</dbReference>
<evidence type="ECO:0000256" key="7">
    <source>
        <dbReference type="ARBA" id="ARBA00023160"/>
    </source>
</evidence>
<dbReference type="HAMAP" id="MF_00101">
    <property type="entry name" value="AcpS"/>
    <property type="match status" value="1"/>
</dbReference>
<dbReference type="EMBL" id="JADHSG010000009">
    <property type="protein sequence ID" value="MBL6903659.1"/>
    <property type="molecule type" value="Genomic_DNA"/>
</dbReference>
<evidence type="ECO:0000256" key="2">
    <source>
        <dbReference type="ARBA" id="ARBA00022679"/>
    </source>
</evidence>
<dbReference type="SUPFAM" id="SSF56214">
    <property type="entry name" value="4'-phosphopantetheinyl transferase"/>
    <property type="match status" value="1"/>
</dbReference>
<dbReference type="NCBIfam" id="TIGR00556">
    <property type="entry name" value="pantethn_trn"/>
    <property type="match status" value="1"/>
</dbReference>
<comment type="cofactor">
    <cofactor evidence="8">
        <name>Mg(2+)</name>
        <dbReference type="ChEBI" id="CHEBI:18420"/>
    </cofactor>
</comment>
<comment type="function">
    <text evidence="8">Transfers the 4'-phosphopantetheine moiety from coenzyme A to a Ser of acyl-carrier-protein.</text>
</comment>
<evidence type="ECO:0000256" key="4">
    <source>
        <dbReference type="ARBA" id="ARBA00022832"/>
    </source>
</evidence>
<name>A0A937M2X4_9GAMM</name>
<dbReference type="InterPro" id="IPR037143">
    <property type="entry name" value="4-PPantetheinyl_Trfase_dom_sf"/>
</dbReference>
<evidence type="ECO:0000313" key="10">
    <source>
        <dbReference type="EMBL" id="MBL6903659.1"/>
    </source>
</evidence>
<comment type="similarity">
    <text evidence="8">Belongs to the P-Pant transferase superfamily. AcpS family.</text>
</comment>
<keyword evidence="7 8" id="KW-0275">Fatty acid biosynthesis</keyword>
<protein>
    <recommendedName>
        <fullName evidence="8">Holo-[acyl-carrier-protein] synthase</fullName>
        <shortName evidence="8">Holo-ACP synthase</shortName>
        <ecNumber evidence="8">2.7.8.7</ecNumber>
    </recommendedName>
    <alternativeName>
        <fullName evidence="8">4'-phosphopantetheinyl transferase AcpS</fullName>
    </alternativeName>
</protein>
<keyword evidence="6 8" id="KW-0443">Lipid metabolism</keyword>
<dbReference type="AlphaFoldDB" id="A0A937M2X4"/>
<dbReference type="Proteomes" id="UP000705230">
    <property type="component" value="Unassembled WGS sequence"/>
</dbReference>
<dbReference type="NCBIfam" id="TIGR00516">
    <property type="entry name" value="acpS"/>
    <property type="match status" value="1"/>
</dbReference>
<dbReference type="GO" id="GO:0005737">
    <property type="term" value="C:cytoplasm"/>
    <property type="evidence" value="ECO:0007669"/>
    <property type="project" value="UniProtKB-SubCell"/>
</dbReference>
<keyword evidence="5 8" id="KW-0460">Magnesium</keyword>
<gene>
    <name evidence="8" type="primary">acpS</name>
    <name evidence="10" type="ORF">ISR29_05595</name>
</gene>
<sequence length="122" mass="13637">MIYGIGTDIVLISRIKNTAAFAKKILSSQEYILWKDYSPAKQKIFLAKQFACKEALVKALGTGFRNDVFPKDIEILRDDLGKPYINSEGSLKKIFSDLEITASHVSIADETDYVVAFAIIET</sequence>
<dbReference type="InterPro" id="IPR004568">
    <property type="entry name" value="Ppantetheine-prot_Trfase_dom"/>
</dbReference>
<reference evidence="10" key="1">
    <citation type="submission" date="2020-10" db="EMBL/GenBank/DDBJ databases">
        <title>Microbiome of the Black Sea water column analyzed by genome centric metagenomics.</title>
        <authorList>
            <person name="Cabello-Yeves P.J."/>
            <person name="Callieri C."/>
            <person name="Picazo A."/>
            <person name="Mehrshad M."/>
            <person name="Haro-Moreno J.M."/>
            <person name="Roda-Garcia J."/>
            <person name="Dzembekova N."/>
            <person name="Slabakova V."/>
            <person name="Slabakova N."/>
            <person name="Moncheva S."/>
            <person name="Rodriguez-Valera F."/>
        </authorList>
    </citation>
    <scope>NUCLEOTIDE SEQUENCE</scope>
    <source>
        <strain evidence="10">BS30m-G43</strain>
    </source>
</reference>
<evidence type="ECO:0000256" key="1">
    <source>
        <dbReference type="ARBA" id="ARBA00022516"/>
    </source>
</evidence>
<feature type="binding site" evidence="8">
    <location>
        <position position="8"/>
    </location>
    <ligand>
        <name>Mg(2+)</name>
        <dbReference type="ChEBI" id="CHEBI:18420"/>
    </ligand>
</feature>
<dbReference type="Pfam" id="PF01648">
    <property type="entry name" value="ACPS"/>
    <property type="match status" value="1"/>
</dbReference>
<accession>A0A937M2X4</accession>
<feature type="binding site" evidence="8">
    <location>
        <position position="54"/>
    </location>
    <ligand>
        <name>Mg(2+)</name>
        <dbReference type="ChEBI" id="CHEBI:18420"/>
    </ligand>
</feature>
<evidence type="ECO:0000313" key="11">
    <source>
        <dbReference type="Proteomes" id="UP000705230"/>
    </source>
</evidence>
<proteinExistence type="inferred from homology"/>
<dbReference type="EC" id="2.7.8.7" evidence="8"/>
<dbReference type="InterPro" id="IPR008278">
    <property type="entry name" value="4-PPantetheinyl_Trfase_dom"/>
</dbReference>
<dbReference type="InterPro" id="IPR002582">
    <property type="entry name" value="ACPS"/>
</dbReference>
<keyword evidence="4 8" id="KW-0276">Fatty acid metabolism</keyword>
<organism evidence="10 11">
    <name type="scientific">SAR86 cluster bacterium</name>
    <dbReference type="NCBI Taxonomy" id="2030880"/>
    <lineage>
        <taxon>Bacteria</taxon>
        <taxon>Pseudomonadati</taxon>
        <taxon>Pseudomonadota</taxon>
        <taxon>Gammaproteobacteria</taxon>
        <taxon>SAR86 cluster</taxon>
    </lineage>
</organism>
<comment type="subcellular location">
    <subcellularLocation>
        <location evidence="8">Cytoplasm</location>
    </subcellularLocation>
</comment>
<evidence type="ECO:0000259" key="9">
    <source>
        <dbReference type="Pfam" id="PF01648"/>
    </source>
</evidence>
<evidence type="ECO:0000256" key="5">
    <source>
        <dbReference type="ARBA" id="ARBA00022842"/>
    </source>
</evidence>
<comment type="catalytic activity">
    <reaction evidence="8">
        <text>apo-[ACP] + CoA = holo-[ACP] + adenosine 3',5'-bisphosphate + H(+)</text>
        <dbReference type="Rhea" id="RHEA:12068"/>
        <dbReference type="Rhea" id="RHEA-COMP:9685"/>
        <dbReference type="Rhea" id="RHEA-COMP:9690"/>
        <dbReference type="ChEBI" id="CHEBI:15378"/>
        <dbReference type="ChEBI" id="CHEBI:29999"/>
        <dbReference type="ChEBI" id="CHEBI:57287"/>
        <dbReference type="ChEBI" id="CHEBI:58343"/>
        <dbReference type="ChEBI" id="CHEBI:64479"/>
        <dbReference type="EC" id="2.7.8.7"/>
    </reaction>
</comment>
<dbReference type="GO" id="GO:0006633">
    <property type="term" value="P:fatty acid biosynthetic process"/>
    <property type="evidence" value="ECO:0007669"/>
    <property type="project" value="UniProtKB-UniRule"/>
</dbReference>
<keyword evidence="3 8" id="KW-0479">Metal-binding</keyword>
<evidence type="ECO:0000256" key="8">
    <source>
        <dbReference type="HAMAP-Rule" id="MF_00101"/>
    </source>
</evidence>
<evidence type="ECO:0000256" key="6">
    <source>
        <dbReference type="ARBA" id="ARBA00023098"/>
    </source>
</evidence>
<dbReference type="GO" id="GO:0008897">
    <property type="term" value="F:holo-[acyl-carrier-protein] synthase activity"/>
    <property type="evidence" value="ECO:0007669"/>
    <property type="project" value="UniProtKB-UniRule"/>
</dbReference>